<proteinExistence type="predicted"/>
<gene>
    <name evidence="1" type="ORF">O6H91_05G005900</name>
</gene>
<protein>
    <submittedName>
        <fullName evidence="1">Uncharacterized protein</fullName>
    </submittedName>
</protein>
<reference evidence="2" key="1">
    <citation type="journal article" date="2024" name="Proc. Natl. Acad. Sci. U.S.A.">
        <title>Extraordinary preservation of gene collinearity over three hundred million years revealed in homosporous lycophytes.</title>
        <authorList>
            <person name="Li C."/>
            <person name="Wickell D."/>
            <person name="Kuo L.Y."/>
            <person name="Chen X."/>
            <person name="Nie B."/>
            <person name="Liao X."/>
            <person name="Peng D."/>
            <person name="Ji J."/>
            <person name="Jenkins J."/>
            <person name="Williams M."/>
            <person name="Shu S."/>
            <person name="Plott C."/>
            <person name="Barry K."/>
            <person name="Rajasekar S."/>
            <person name="Grimwood J."/>
            <person name="Han X."/>
            <person name="Sun S."/>
            <person name="Hou Z."/>
            <person name="He W."/>
            <person name="Dai G."/>
            <person name="Sun C."/>
            <person name="Schmutz J."/>
            <person name="Leebens-Mack J.H."/>
            <person name="Li F.W."/>
            <person name="Wang L."/>
        </authorList>
    </citation>
    <scope>NUCLEOTIDE SEQUENCE [LARGE SCALE GENOMIC DNA]</scope>
    <source>
        <strain evidence="2">cv. PW_Plant_1</strain>
    </source>
</reference>
<keyword evidence="2" id="KW-1185">Reference proteome</keyword>
<sequence>MADPSLQTPLLQHSELLSCVGLGSDIQTHLHILVPQAIDKTVAPEKARSCKNNNIERHQNLRCSTVSDWKQKEILNAHPSRRDGHSFGGQNRADSYLELQKEFSIVTVVKLSMSFFFIYSAMNALSGYVTSVLPDELGDESLLMMQSTLGIAALAAPMIVAKLGELRGMIIGGMAHVVYLAALIQPGRRWMVLTASAVCGFGASLTWVAHGTFLTRCSPANKRGFFAGVFWGIYYLAGIAGNLASFLVFGRLSDGGMFAVGAASATIGVILLCFIKDPPRRSEAQTLQGEEKTSQSFYLRSLLLLFLLLPITVYSGSAPAFRNAEFTKLLPTHAIGAVQLFTGLGQATSSFFLSWLSDLIHYSTPTFLIGVVCSAIGLMVCPTLPDSSPTPSATIAQKSGDWPLIFDIPLLAFVGGLSFGIAEGVITSHLFAMFGNSFKNYGPLAWAIFNLLNNAGAVATYWMGLLLPMLSQGMYAQLWAQAILLCTGAPLYMIVDICSLHRLPFKIPSLA</sequence>
<dbReference type="EMBL" id="CM055096">
    <property type="protein sequence ID" value="KAJ7554709.1"/>
    <property type="molecule type" value="Genomic_DNA"/>
</dbReference>
<accession>A0ACC2DKL5</accession>
<name>A0ACC2DKL5_DIPCM</name>
<dbReference type="Proteomes" id="UP001162992">
    <property type="component" value="Chromosome 5"/>
</dbReference>
<comment type="caution">
    <text evidence="1">The sequence shown here is derived from an EMBL/GenBank/DDBJ whole genome shotgun (WGS) entry which is preliminary data.</text>
</comment>
<evidence type="ECO:0000313" key="2">
    <source>
        <dbReference type="Proteomes" id="UP001162992"/>
    </source>
</evidence>
<evidence type="ECO:0000313" key="1">
    <source>
        <dbReference type="EMBL" id="KAJ7554709.1"/>
    </source>
</evidence>
<organism evidence="1 2">
    <name type="scientific">Diphasiastrum complanatum</name>
    <name type="common">Issler's clubmoss</name>
    <name type="synonym">Lycopodium complanatum</name>
    <dbReference type="NCBI Taxonomy" id="34168"/>
    <lineage>
        <taxon>Eukaryota</taxon>
        <taxon>Viridiplantae</taxon>
        <taxon>Streptophyta</taxon>
        <taxon>Embryophyta</taxon>
        <taxon>Tracheophyta</taxon>
        <taxon>Lycopodiopsida</taxon>
        <taxon>Lycopodiales</taxon>
        <taxon>Lycopodiaceae</taxon>
        <taxon>Lycopodioideae</taxon>
        <taxon>Diphasiastrum</taxon>
    </lineage>
</organism>